<dbReference type="PROSITE" id="PS51155">
    <property type="entry name" value="CHIT_BIND_RR_2"/>
    <property type="match status" value="1"/>
</dbReference>
<keyword evidence="1" id="KW-0193">Cuticle</keyword>
<evidence type="ECO:0000256" key="2">
    <source>
        <dbReference type="SAM" id="SignalP"/>
    </source>
</evidence>
<dbReference type="InterPro" id="IPR000618">
    <property type="entry name" value="Insect_cuticle"/>
</dbReference>
<accession>A0A7R9MCM6</accession>
<sequence length="241" mass="26231">MLSKSVIIRLLCLSLSVICTNGHLPHEHIGGPILIESRPPPALPFYGPPIPIVAASVKSPPIVAAVKSVPLPPVTRARIGVKTVFRPPPPAPIVQQVVQQPLHIEQHELVGVPEPYNFNFEHKDDSGNGQYRRESGDTAGVVRGSYGYTDAYGLYRIVDYVADKDGFRASIRTNEPGLNEPHPVSGSVPNPADITLAAEETPARVKDLIRLAPIKAYDGRIRAPVSNSVDNKYDNKYVSRD</sequence>
<reference evidence="3" key="1">
    <citation type="submission" date="2020-11" db="EMBL/GenBank/DDBJ databases">
        <authorList>
            <person name="Tran Van P."/>
        </authorList>
    </citation>
    <scope>NUCLEOTIDE SEQUENCE</scope>
</reference>
<dbReference type="Proteomes" id="UP000728032">
    <property type="component" value="Unassembled WGS sequence"/>
</dbReference>
<dbReference type="OrthoDB" id="6515429at2759"/>
<dbReference type="EMBL" id="CAJPVJ010012757">
    <property type="protein sequence ID" value="CAG2174494.1"/>
    <property type="molecule type" value="Genomic_DNA"/>
</dbReference>
<dbReference type="GO" id="GO:0062129">
    <property type="term" value="C:chitin-based extracellular matrix"/>
    <property type="evidence" value="ECO:0007669"/>
    <property type="project" value="TreeGrafter"/>
</dbReference>
<evidence type="ECO:0000313" key="3">
    <source>
        <dbReference type="EMBL" id="CAD7657308.1"/>
    </source>
</evidence>
<dbReference type="InterPro" id="IPR050468">
    <property type="entry name" value="Cuticle_Struct_Prot"/>
</dbReference>
<feature type="chain" id="PRO_5036403636" description="Cuticle protein" evidence="2">
    <location>
        <begin position="23"/>
        <end position="241"/>
    </location>
</feature>
<evidence type="ECO:0008006" key="5">
    <source>
        <dbReference type="Google" id="ProtNLM"/>
    </source>
</evidence>
<protein>
    <recommendedName>
        <fullName evidence="5">Cuticle protein</fullName>
    </recommendedName>
</protein>
<dbReference type="Pfam" id="PF00379">
    <property type="entry name" value="Chitin_bind_4"/>
    <property type="match status" value="1"/>
</dbReference>
<proteinExistence type="predicted"/>
<evidence type="ECO:0000256" key="1">
    <source>
        <dbReference type="PROSITE-ProRule" id="PRU00497"/>
    </source>
</evidence>
<keyword evidence="2" id="KW-0732">Signal</keyword>
<gene>
    <name evidence="3" type="ORF">ONB1V03_LOCUS13938</name>
</gene>
<dbReference type="AlphaFoldDB" id="A0A7R9MCM6"/>
<keyword evidence="4" id="KW-1185">Reference proteome</keyword>
<dbReference type="PANTHER" id="PTHR10380">
    <property type="entry name" value="CUTICLE PROTEIN"/>
    <property type="match status" value="1"/>
</dbReference>
<evidence type="ECO:0000313" key="4">
    <source>
        <dbReference type="Proteomes" id="UP000728032"/>
    </source>
</evidence>
<feature type="signal peptide" evidence="2">
    <location>
        <begin position="1"/>
        <end position="22"/>
    </location>
</feature>
<dbReference type="EMBL" id="OC927582">
    <property type="protein sequence ID" value="CAD7657308.1"/>
    <property type="molecule type" value="Genomic_DNA"/>
</dbReference>
<dbReference type="GO" id="GO:0008010">
    <property type="term" value="F:structural constituent of chitin-based larval cuticle"/>
    <property type="evidence" value="ECO:0007669"/>
    <property type="project" value="TreeGrafter"/>
</dbReference>
<organism evidence="3">
    <name type="scientific">Oppiella nova</name>
    <dbReference type="NCBI Taxonomy" id="334625"/>
    <lineage>
        <taxon>Eukaryota</taxon>
        <taxon>Metazoa</taxon>
        <taxon>Ecdysozoa</taxon>
        <taxon>Arthropoda</taxon>
        <taxon>Chelicerata</taxon>
        <taxon>Arachnida</taxon>
        <taxon>Acari</taxon>
        <taxon>Acariformes</taxon>
        <taxon>Sarcoptiformes</taxon>
        <taxon>Oribatida</taxon>
        <taxon>Brachypylina</taxon>
        <taxon>Oppioidea</taxon>
        <taxon>Oppiidae</taxon>
        <taxon>Oppiella</taxon>
    </lineage>
</organism>
<name>A0A7R9MCM6_9ACAR</name>